<evidence type="ECO:0000256" key="6">
    <source>
        <dbReference type="ARBA" id="ARBA00022448"/>
    </source>
</evidence>
<evidence type="ECO:0000256" key="12">
    <source>
        <dbReference type="ARBA" id="ARBA00023157"/>
    </source>
</evidence>
<reference evidence="13 14" key="1">
    <citation type="journal article" date="2018" name="Sci. Rep.">
        <title>Comparative analysis of the Pocillopora damicornis genome highlights role of immune system in coral evolution.</title>
        <authorList>
            <person name="Cunning R."/>
            <person name="Bay R.A."/>
            <person name="Gillette P."/>
            <person name="Baker A.C."/>
            <person name="Traylor-Knowles N."/>
        </authorList>
    </citation>
    <scope>NUCLEOTIDE SEQUENCE [LARGE SCALE GENOMIC DNA]</scope>
    <source>
        <strain evidence="13">RSMAS</strain>
        <tissue evidence="13">Whole animal</tissue>
    </source>
</reference>
<keyword evidence="11" id="KW-0472">Membrane</keyword>
<keyword evidence="8" id="KW-0999">Mitochondrion inner membrane</keyword>
<evidence type="ECO:0000256" key="7">
    <source>
        <dbReference type="ARBA" id="ARBA00022660"/>
    </source>
</evidence>
<comment type="function">
    <text evidence="1">Accessory subunit of the mitochondrial membrane respiratory chain NADH dehydrogenase (Complex I), that is believed not to be involved in catalysis. Complex I functions in the transfer of electrons from NADH to the respiratory chain. The immediate electron acceptor for the enzyme is believed to be ubiquinone.</text>
</comment>
<accession>A0A3M6TXT2</accession>
<dbReference type="InterPro" id="IPR008698">
    <property type="entry name" value="NDUB7"/>
</dbReference>
<evidence type="ECO:0000256" key="5">
    <source>
        <dbReference type="ARBA" id="ARBA00018677"/>
    </source>
</evidence>
<dbReference type="GO" id="GO:0005758">
    <property type="term" value="C:mitochondrial intermembrane space"/>
    <property type="evidence" value="ECO:0007669"/>
    <property type="project" value="UniProtKB-SubCell"/>
</dbReference>
<evidence type="ECO:0000256" key="3">
    <source>
        <dbReference type="ARBA" id="ARBA00004637"/>
    </source>
</evidence>
<sequence>MADERFEPVMKVTAKEMADAKLPLAARDYCAHLLIPLLKCRKDTYYLPWKCHHEKHAWDRCQYDDNKENPTLVNCSSNALYLACCERLSEQLAMFQLVHTKNLHRAISVVISCGNNDRTLSTSNRNKQSLSSDRAGDAGVDNGVLGASVGGSTGICRGGRTGGEEDGLVATSSPKDECQTLDNRILAQFEKRCQNLHSHSVYKNPVFLHYDFDQNLKEYGAGEEATSSSALASFFRLFCLQSSAVETNLKSDFTLTLGYPNPALNNAALDGKRSCGKCQNKIPGFPGHTISDVEQKTFQWNKVTVLWYEATLNWNEVT</sequence>
<keyword evidence="7" id="KW-0679">Respiratory chain</keyword>
<evidence type="ECO:0000256" key="10">
    <source>
        <dbReference type="ARBA" id="ARBA00023128"/>
    </source>
</evidence>
<evidence type="ECO:0000256" key="9">
    <source>
        <dbReference type="ARBA" id="ARBA00022982"/>
    </source>
</evidence>
<dbReference type="Proteomes" id="UP000275408">
    <property type="component" value="Unassembled WGS sequence"/>
</dbReference>
<protein>
    <recommendedName>
        <fullName evidence="5">NADH dehydrogenase [ubiquinone] 1 beta subcomplex subunit 7</fullName>
    </recommendedName>
</protein>
<keyword evidence="14" id="KW-1185">Reference proteome</keyword>
<evidence type="ECO:0000256" key="2">
    <source>
        <dbReference type="ARBA" id="ARBA00004569"/>
    </source>
</evidence>
<dbReference type="Pfam" id="PF05676">
    <property type="entry name" value="NDUF_B7"/>
    <property type="match status" value="1"/>
</dbReference>
<evidence type="ECO:0000256" key="11">
    <source>
        <dbReference type="ARBA" id="ARBA00023136"/>
    </source>
</evidence>
<dbReference type="AlphaFoldDB" id="A0A3M6TXT2"/>
<keyword evidence="9" id="KW-0249">Electron transport</keyword>
<dbReference type="PANTHER" id="PTHR20900">
    <property type="entry name" value="NADH:UBIQUINONE OXIDOREDUCTASE B18-LIKE SUBUNIT"/>
    <property type="match status" value="1"/>
</dbReference>
<evidence type="ECO:0000256" key="4">
    <source>
        <dbReference type="ARBA" id="ARBA00008006"/>
    </source>
</evidence>
<keyword evidence="10" id="KW-0496">Mitochondrion</keyword>
<organism evidence="13 14">
    <name type="scientific">Pocillopora damicornis</name>
    <name type="common">Cauliflower coral</name>
    <name type="synonym">Millepora damicornis</name>
    <dbReference type="NCBI Taxonomy" id="46731"/>
    <lineage>
        <taxon>Eukaryota</taxon>
        <taxon>Metazoa</taxon>
        <taxon>Cnidaria</taxon>
        <taxon>Anthozoa</taxon>
        <taxon>Hexacorallia</taxon>
        <taxon>Scleractinia</taxon>
        <taxon>Astrocoeniina</taxon>
        <taxon>Pocilloporidae</taxon>
        <taxon>Pocillopora</taxon>
    </lineage>
</organism>
<gene>
    <name evidence="13" type="ORF">pdam_00017697</name>
</gene>
<comment type="similarity">
    <text evidence="4">Belongs to the complex I NDUFB7 subunit family.</text>
</comment>
<comment type="subcellular location">
    <subcellularLocation>
        <location evidence="3">Mitochondrion inner membrane</location>
        <topology evidence="3">Peripheral membrane protein</topology>
    </subcellularLocation>
    <subcellularLocation>
        <location evidence="2">Mitochondrion intermembrane space</location>
    </subcellularLocation>
</comment>
<keyword evidence="12" id="KW-1015">Disulfide bond</keyword>
<proteinExistence type="inferred from homology"/>
<name>A0A3M6TXT2_POCDA</name>
<dbReference type="STRING" id="46731.A0A3M6TXT2"/>
<dbReference type="GO" id="GO:0005743">
    <property type="term" value="C:mitochondrial inner membrane"/>
    <property type="evidence" value="ECO:0007669"/>
    <property type="project" value="UniProtKB-SubCell"/>
</dbReference>
<dbReference type="PROSITE" id="PS51808">
    <property type="entry name" value="CHCH"/>
    <property type="match status" value="1"/>
</dbReference>
<comment type="caution">
    <text evidence="13">The sequence shown here is derived from an EMBL/GenBank/DDBJ whole genome shotgun (WGS) entry which is preliminary data.</text>
</comment>
<evidence type="ECO:0000313" key="13">
    <source>
        <dbReference type="EMBL" id="RMX46151.1"/>
    </source>
</evidence>
<evidence type="ECO:0000256" key="1">
    <source>
        <dbReference type="ARBA" id="ARBA00003195"/>
    </source>
</evidence>
<keyword evidence="6" id="KW-0813">Transport</keyword>
<evidence type="ECO:0000256" key="8">
    <source>
        <dbReference type="ARBA" id="ARBA00022792"/>
    </source>
</evidence>
<evidence type="ECO:0000313" key="14">
    <source>
        <dbReference type="Proteomes" id="UP000275408"/>
    </source>
</evidence>
<dbReference type="PANTHER" id="PTHR20900:SF0">
    <property type="entry name" value="NADH DEHYDROGENASE [UBIQUINONE] 1 BETA SUBCOMPLEX SUBUNIT 7"/>
    <property type="match status" value="1"/>
</dbReference>
<dbReference type="OrthoDB" id="268414at2759"/>
<dbReference type="EMBL" id="RCHS01002721">
    <property type="protein sequence ID" value="RMX46151.1"/>
    <property type="molecule type" value="Genomic_DNA"/>
</dbReference>